<feature type="transmembrane region" description="Helical" evidence="1">
    <location>
        <begin position="142"/>
        <end position="163"/>
    </location>
</feature>
<reference evidence="2" key="1">
    <citation type="submission" date="2021-01" db="EMBL/GenBank/DDBJ databases">
        <authorList>
            <person name="Corre E."/>
            <person name="Pelletier E."/>
            <person name="Niang G."/>
            <person name="Scheremetjew M."/>
            <person name="Finn R."/>
            <person name="Kale V."/>
            <person name="Holt S."/>
            <person name="Cochrane G."/>
            <person name="Meng A."/>
            <person name="Brown T."/>
            <person name="Cohen L."/>
        </authorList>
    </citation>
    <scope>NUCLEOTIDE SEQUENCE</scope>
    <source>
        <strain evidence="2">CCMP2084</strain>
    </source>
</reference>
<gene>
    <name evidence="2" type="ORF">ASEP1449_LOCUS5724</name>
</gene>
<dbReference type="AlphaFoldDB" id="A0A7S2UC58"/>
<feature type="transmembrane region" description="Helical" evidence="1">
    <location>
        <begin position="175"/>
        <end position="197"/>
    </location>
</feature>
<keyword evidence="1" id="KW-0472">Membrane</keyword>
<organism evidence="2">
    <name type="scientific">Attheya septentrionalis</name>
    <dbReference type="NCBI Taxonomy" id="420275"/>
    <lineage>
        <taxon>Eukaryota</taxon>
        <taxon>Sar</taxon>
        <taxon>Stramenopiles</taxon>
        <taxon>Ochrophyta</taxon>
        <taxon>Bacillariophyta</taxon>
        <taxon>Coscinodiscophyceae</taxon>
        <taxon>Chaetocerotophycidae</taxon>
        <taxon>Chaetocerotales</taxon>
        <taxon>Attheyaceae</taxon>
        <taxon>Attheya</taxon>
    </lineage>
</organism>
<evidence type="ECO:0000256" key="1">
    <source>
        <dbReference type="SAM" id="Phobius"/>
    </source>
</evidence>
<evidence type="ECO:0000313" key="2">
    <source>
        <dbReference type="EMBL" id="CAD9813899.1"/>
    </source>
</evidence>
<keyword evidence="1" id="KW-1133">Transmembrane helix</keyword>
<feature type="transmembrane region" description="Helical" evidence="1">
    <location>
        <begin position="12"/>
        <end position="34"/>
    </location>
</feature>
<protein>
    <recommendedName>
        <fullName evidence="3">Claudin</fullName>
    </recommendedName>
</protein>
<dbReference type="Gene3D" id="1.20.140.150">
    <property type="match status" value="1"/>
</dbReference>
<proteinExistence type="predicted"/>
<sequence length="201" mass="22368">MCAKCCSYPNGTALGITVGILATVSFLLSVFATYGCHYVDVDLRIQTPPISGWPDDDDIPWGENTVGFGLYTRESNYWTIDENVDSNYACRDWSERDRDFFFDGPWKAARAMAVISTIFGFAVMVCTFIMPCMRFPRFVLKIMALLLLLAGIFCFLSLVALASDICKDYDCVFSHSAGVAIAAGIMYFITGCVLYMMKEGK</sequence>
<dbReference type="EMBL" id="HBHQ01008554">
    <property type="protein sequence ID" value="CAD9813899.1"/>
    <property type="molecule type" value="Transcribed_RNA"/>
</dbReference>
<name>A0A7S2UC58_9STRA</name>
<accession>A0A7S2UC58</accession>
<keyword evidence="1" id="KW-0812">Transmembrane</keyword>
<feature type="transmembrane region" description="Helical" evidence="1">
    <location>
        <begin position="108"/>
        <end position="130"/>
    </location>
</feature>
<evidence type="ECO:0008006" key="3">
    <source>
        <dbReference type="Google" id="ProtNLM"/>
    </source>
</evidence>